<evidence type="ECO:0000256" key="4">
    <source>
        <dbReference type="SAM" id="MobiDB-lite"/>
    </source>
</evidence>
<dbReference type="Pfam" id="PF03480">
    <property type="entry name" value="DctP"/>
    <property type="match status" value="1"/>
</dbReference>
<gene>
    <name evidence="5" type="primary">dctP</name>
    <name evidence="5" type="ORF">OH818_05895</name>
</gene>
<dbReference type="InterPro" id="IPR038404">
    <property type="entry name" value="TRAP_DctP_sf"/>
</dbReference>
<comment type="similarity">
    <text evidence="1">Belongs to the bacterial solute-binding protein 7 family.</text>
</comment>
<keyword evidence="2" id="KW-0813">Transport</keyword>
<evidence type="ECO:0000313" key="5">
    <source>
        <dbReference type="EMBL" id="WAP69733.1"/>
    </source>
</evidence>
<reference evidence="5" key="1">
    <citation type="submission" date="2022-12" db="EMBL/GenBank/DDBJ databases">
        <title>Jiella pelagia sp. nov., isolated from phosphonate enriched culture of Northwest Pacific surface seawater.</title>
        <authorList>
            <person name="Shin D.Y."/>
            <person name="Hwang C.Y."/>
        </authorList>
    </citation>
    <scope>NUCLEOTIDE SEQUENCE</scope>
    <source>
        <strain evidence="5">HL-NP1</strain>
    </source>
</reference>
<evidence type="ECO:0000256" key="1">
    <source>
        <dbReference type="ARBA" id="ARBA00009023"/>
    </source>
</evidence>
<dbReference type="InterPro" id="IPR018389">
    <property type="entry name" value="DctP_fam"/>
</dbReference>
<organism evidence="5 6">
    <name type="scientific">Jiella pelagia</name>
    <dbReference type="NCBI Taxonomy" id="2986949"/>
    <lineage>
        <taxon>Bacteria</taxon>
        <taxon>Pseudomonadati</taxon>
        <taxon>Pseudomonadota</taxon>
        <taxon>Alphaproteobacteria</taxon>
        <taxon>Hyphomicrobiales</taxon>
        <taxon>Aurantimonadaceae</taxon>
        <taxon>Jiella</taxon>
    </lineage>
</organism>
<sequence>MRLYTALQTGVVDGQENALDTIATMKYNEVQKNLLVSGHGANEDVVLFNPAWWNSLPEKYQTVIVEAFEEVRPKVEAIKEASQDKALKTLKDAGMNVREAHRRGAPDDARADVSEGARGLSRPGRRRRQGDRRHLRSRIREGRRRQVIAVLSAPAVRRAAGRSFLGRSFS</sequence>
<feature type="region of interest" description="Disordered" evidence="4">
    <location>
        <begin position="96"/>
        <end position="139"/>
    </location>
</feature>
<proteinExistence type="inferred from homology"/>
<dbReference type="PANTHER" id="PTHR33376">
    <property type="match status" value="1"/>
</dbReference>
<feature type="compositionally biased region" description="Basic residues" evidence="4">
    <location>
        <begin position="123"/>
        <end position="139"/>
    </location>
</feature>
<accession>A0ABY7C4N0</accession>
<dbReference type="PANTHER" id="PTHR33376:SF7">
    <property type="entry name" value="C4-DICARBOXYLATE-BINDING PROTEIN DCTB"/>
    <property type="match status" value="1"/>
</dbReference>
<name>A0ABY7C4N0_9HYPH</name>
<keyword evidence="3" id="KW-0732">Signal</keyword>
<feature type="compositionally biased region" description="Basic and acidic residues" evidence="4">
    <location>
        <begin position="98"/>
        <end position="115"/>
    </location>
</feature>
<dbReference type="EMBL" id="CP114029">
    <property type="protein sequence ID" value="WAP69733.1"/>
    <property type="molecule type" value="Genomic_DNA"/>
</dbReference>
<dbReference type="RefSeq" id="WP_268882166.1">
    <property type="nucleotide sequence ID" value="NZ_CP114029.1"/>
</dbReference>
<evidence type="ECO:0000256" key="2">
    <source>
        <dbReference type="ARBA" id="ARBA00022448"/>
    </source>
</evidence>
<evidence type="ECO:0000313" key="6">
    <source>
        <dbReference type="Proteomes" id="UP001164020"/>
    </source>
</evidence>
<protein>
    <submittedName>
        <fullName evidence="5">TRAP transporter substrate-binding protein DctP</fullName>
    </submittedName>
</protein>
<dbReference type="Gene3D" id="3.40.190.170">
    <property type="entry name" value="Bacterial extracellular solute-binding protein, family 7"/>
    <property type="match status" value="1"/>
</dbReference>
<dbReference type="NCBIfam" id="NF037995">
    <property type="entry name" value="TRAP_S1"/>
    <property type="match status" value="1"/>
</dbReference>
<keyword evidence="6" id="KW-1185">Reference proteome</keyword>
<dbReference type="Proteomes" id="UP001164020">
    <property type="component" value="Chromosome"/>
</dbReference>
<evidence type="ECO:0000256" key="3">
    <source>
        <dbReference type="ARBA" id="ARBA00022729"/>
    </source>
</evidence>